<accession>A0A0C2YDH9</accession>
<dbReference type="RefSeq" id="WP_160295541.1">
    <property type="nucleotide sequence ID" value="NZ_JXSL01000030.1"/>
</dbReference>
<reference evidence="2 3" key="1">
    <citation type="submission" date="2015-01" db="EMBL/GenBank/DDBJ databases">
        <title>Genome Sequence of Magnetospirillum magnetotacticum Strain MS-1.</title>
        <authorList>
            <person name="Marinov G.K."/>
            <person name="Smalley M.D."/>
            <person name="DeSalvo G."/>
        </authorList>
    </citation>
    <scope>NUCLEOTIDE SEQUENCE [LARGE SCALE GENOMIC DNA]</scope>
    <source>
        <strain evidence="2 3">MS-1</strain>
    </source>
</reference>
<evidence type="ECO:0000256" key="1">
    <source>
        <dbReference type="SAM" id="MobiDB-lite"/>
    </source>
</evidence>
<dbReference type="AlphaFoldDB" id="A0A0C2YDH9"/>
<comment type="caution">
    <text evidence="2">The sequence shown here is derived from an EMBL/GenBank/DDBJ whole genome shotgun (WGS) entry which is preliminary data.</text>
</comment>
<sequence length="45" mass="5193">MTDSACAKKSAANPWQSHHQGPSADFTKVWTGLDQKRTDQWLEFW</sequence>
<organism evidence="2 3">
    <name type="scientific">Paramagnetospirillum magnetotacticum MS-1</name>
    <dbReference type="NCBI Taxonomy" id="272627"/>
    <lineage>
        <taxon>Bacteria</taxon>
        <taxon>Pseudomonadati</taxon>
        <taxon>Pseudomonadota</taxon>
        <taxon>Alphaproteobacteria</taxon>
        <taxon>Rhodospirillales</taxon>
        <taxon>Magnetospirillaceae</taxon>
        <taxon>Paramagnetospirillum</taxon>
    </lineage>
</organism>
<dbReference type="EMBL" id="JXSL01000030">
    <property type="protein sequence ID" value="KIL97769.1"/>
    <property type="molecule type" value="Genomic_DNA"/>
</dbReference>
<evidence type="ECO:0000313" key="3">
    <source>
        <dbReference type="Proteomes" id="UP000031971"/>
    </source>
</evidence>
<evidence type="ECO:0000313" key="2">
    <source>
        <dbReference type="EMBL" id="KIL97769.1"/>
    </source>
</evidence>
<dbReference type="Proteomes" id="UP000031971">
    <property type="component" value="Unassembled WGS sequence"/>
</dbReference>
<keyword evidence="3" id="KW-1185">Reference proteome</keyword>
<name>A0A0C2YDH9_PARME</name>
<proteinExistence type="predicted"/>
<feature type="region of interest" description="Disordered" evidence="1">
    <location>
        <begin position="1"/>
        <end position="24"/>
    </location>
</feature>
<dbReference type="STRING" id="272627.CCC_00830"/>
<gene>
    <name evidence="2" type="ORF">CCC_00830</name>
</gene>
<protein>
    <submittedName>
        <fullName evidence="2">Uncharacterized protein</fullName>
    </submittedName>
</protein>